<dbReference type="GO" id="GO:0008713">
    <property type="term" value="F:ADP-heptose-lipopolysaccharide heptosyltransferase activity"/>
    <property type="evidence" value="ECO:0007669"/>
    <property type="project" value="UniProtKB-EC"/>
</dbReference>
<name>A0A1A7NVQ3_9PAST</name>
<evidence type="ECO:0000256" key="4">
    <source>
        <dbReference type="ARBA" id="ARBA00044042"/>
    </source>
</evidence>
<dbReference type="Proteomes" id="UP000243558">
    <property type="component" value="Unassembled WGS sequence"/>
</dbReference>
<dbReference type="PATRIC" id="fig|505345.7.peg.245"/>
<comment type="caution">
    <text evidence="6">The sequence shown here is derived from an EMBL/GenBank/DDBJ whole genome shotgun (WGS) entry which is preliminary data.</text>
</comment>
<dbReference type="InterPro" id="IPR051199">
    <property type="entry name" value="LPS_LOS_Heptosyltrfase"/>
</dbReference>
<reference evidence="6 7" key="1">
    <citation type="submission" date="2014-11" db="EMBL/GenBank/DDBJ databases">
        <title>Pan-genome of Gallibacterium spp.</title>
        <authorList>
            <person name="Kudirkiene E."/>
            <person name="Bojesen A.M."/>
        </authorList>
    </citation>
    <scope>NUCLEOTIDE SEQUENCE [LARGE SCALE GENOMIC DNA]</scope>
    <source>
        <strain evidence="6 7">F151</strain>
    </source>
</reference>
<evidence type="ECO:0000256" key="3">
    <source>
        <dbReference type="ARBA" id="ARBA00043995"/>
    </source>
</evidence>
<comment type="similarity">
    <text evidence="3">Belongs to the glycosyltransferase 9 family.</text>
</comment>
<evidence type="ECO:0000313" key="7">
    <source>
        <dbReference type="Proteomes" id="UP000243558"/>
    </source>
</evidence>
<dbReference type="SUPFAM" id="SSF53756">
    <property type="entry name" value="UDP-Glycosyltransferase/glycogen phosphorylase"/>
    <property type="match status" value="1"/>
</dbReference>
<dbReference type="GO" id="GO:0009244">
    <property type="term" value="P:lipopolysaccharide core region biosynthetic process"/>
    <property type="evidence" value="ECO:0007669"/>
    <property type="project" value="TreeGrafter"/>
</dbReference>
<dbReference type="PANTHER" id="PTHR30160">
    <property type="entry name" value="TETRAACYLDISACCHARIDE 4'-KINASE-RELATED"/>
    <property type="match status" value="1"/>
</dbReference>
<evidence type="ECO:0000256" key="2">
    <source>
        <dbReference type="ARBA" id="ARBA00022679"/>
    </source>
</evidence>
<protein>
    <recommendedName>
        <fullName evidence="4">lipopolysaccharide heptosyltransferase II</fullName>
        <ecNumber evidence="4">2.4.99.24</ecNumber>
    </recommendedName>
</protein>
<gene>
    <name evidence="6" type="ORF">QV01_01220</name>
</gene>
<dbReference type="OrthoDB" id="9797795at2"/>
<evidence type="ECO:0000313" key="6">
    <source>
        <dbReference type="EMBL" id="OBW93773.1"/>
    </source>
</evidence>
<keyword evidence="1" id="KW-0328">Glycosyltransferase</keyword>
<dbReference type="InterPro" id="IPR011910">
    <property type="entry name" value="RfaF"/>
</dbReference>
<accession>A0A1A7NVQ3</accession>
<dbReference type="PANTHER" id="PTHR30160:SF7">
    <property type="entry name" value="ADP-HEPTOSE--LPS HEPTOSYLTRANSFERASE 2"/>
    <property type="match status" value="1"/>
</dbReference>
<evidence type="ECO:0000256" key="1">
    <source>
        <dbReference type="ARBA" id="ARBA00022676"/>
    </source>
</evidence>
<dbReference type="FunFam" id="3.40.50.2000:FF:000023">
    <property type="entry name" value="ADP-heptose--LPS heptosyltransferase II"/>
    <property type="match status" value="1"/>
</dbReference>
<dbReference type="EMBL" id="JTJM01000006">
    <property type="protein sequence ID" value="OBW93773.1"/>
    <property type="molecule type" value="Genomic_DNA"/>
</dbReference>
<dbReference type="InterPro" id="IPR002201">
    <property type="entry name" value="Glyco_trans_9"/>
</dbReference>
<dbReference type="CDD" id="cd03789">
    <property type="entry name" value="GT9_LPS_heptosyltransferase"/>
    <property type="match status" value="1"/>
</dbReference>
<dbReference type="EC" id="2.4.99.24" evidence="4"/>
<dbReference type="NCBIfam" id="TIGR02195">
    <property type="entry name" value="heptsyl_trn_II"/>
    <property type="match status" value="1"/>
</dbReference>
<evidence type="ECO:0000256" key="5">
    <source>
        <dbReference type="ARBA" id="ARBA00047503"/>
    </source>
</evidence>
<dbReference type="RefSeq" id="WP_065238627.1">
    <property type="nucleotide sequence ID" value="NZ_JTJM01000006.1"/>
</dbReference>
<sequence>MKILVIGPSWVGDMMMSHSLYQMLKQRYPTCEIDVLAPNWCRVLLSRMPEVNQALAMPIGHGEFNLSQRYQIGKSLRGQYDLAIVLPNSLKSALIPLFAKIPLRRGWKGESRYLLLNDLRSNKRDYPLMVQRYITLAFEKGEVPVAKDLPLPYPYLQTEPAQVTATLQQFSQRFSFDPQRTIIGFCPGAEFGPAKRWPHYHYANLAKLLIQRGHQICLFGSAKDHAVGEEIRVSLSESEQPYCINLAGETSLPEAIDLISSCTAVVSNDSGLMHIAAALQRPLVAVYGPTSPEYTPPLAEKVKIIRLIHGGLIKVRKSKDSQEGYHQSLIDIQPEMVLNALDELL</sequence>
<dbReference type="GO" id="GO:0005829">
    <property type="term" value="C:cytosol"/>
    <property type="evidence" value="ECO:0007669"/>
    <property type="project" value="TreeGrafter"/>
</dbReference>
<dbReference type="Pfam" id="PF01075">
    <property type="entry name" value="Glyco_transf_9"/>
    <property type="match status" value="1"/>
</dbReference>
<dbReference type="AlphaFoldDB" id="A0A1A7NVQ3"/>
<comment type="catalytic activity">
    <reaction evidence="5">
        <text>an L-alpha-D-Hep-(1-&gt;5)-[alpha-Kdo-(2-&gt;4)]-alpha-Kdo-(2-&gt;6)-lipid A + ADP-L-glycero-beta-D-manno-heptose = an L-alpha-D-Hep-(1-&gt;3)-L-alpha-D-Hep-(1-&gt;5)-[alpha-Kdo-(2-&gt;4)]-alpha-Kdo-(2-&gt;6)-lipid A + ADP + H(+)</text>
        <dbReference type="Rhea" id="RHEA:74071"/>
        <dbReference type="ChEBI" id="CHEBI:15378"/>
        <dbReference type="ChEBI" id="CHEBI:61506"/>
        <dbReference type="ChEBI" id="CHEBI:193068"/>
        <dbReference type="ChEBI" id="CHEBI:193069"/>
        <dbReference type="ChEBI" id="CHEBI:456216"/>
        <dbReference type="EC" id="2.4.99.24"/>
    </reaction>
</comment>
<keyword evidence="7" id="KW-1185">Reference proteome</keyword>
<proteinExistence type="inferred from homology"/>
<organism evidence="6 7">
    <name type="scientific">Gallibacterium genomosp. 3</name>
    <dbReference type="NCBI Taxonomy" id="505345"/>
    <lineage>
        <taxon>Bacteria</taxon>
        <taxon>Pseudomonadati</taxon>
        <taxon>Pseudomonadota</taxon>
        <taxon>Gammaproteobacteria</taxon>
        <taxon>Pasteurellales</taxon>
        <taxon>Pasteurellaceae</taxon>
        <taxon>Gallibacterium</taxon>
    </lineage>
</organism>
<keyword evidence="2 6" id="KW-0808">Transferase</keyword>
<dbReference type="Gene3D" id="3.40.50.2000">
    <property type="entry name" value="Glycogen Phosphorylase B"/>
    <property type="match status" value="2"/>
</dbReference>